<evidence type="ECO:0000259" key="4">
    <source>
        <dbReference type="PROSITE" id="PS50949"/>
    </source>
</evidence>
<dbReference type="AlphaFoldDB" id="A0A8S8XA14"/>
<comment type="caution">
    <text evidence="5">The sequence shown here is derived from an EMBL/GenBank/DDBJ whole genome shotgun (WGS) entry which is preliminary data.</text>
</comment>
<dbReference type="SMART" id="SM00866">
    <property type="entry name" value="UTRA"/>
    <property type="match status" value="1"/>
</dbReference>
<name>A0A8S8XA14_9PROT</name>
<dbReference type="Gene3D" id="3.40.1410.10">
    <property type="entry name" value="Chorismate lyase-like"/>
    <property type="match status" value="1"/>
</dbReference>
<dbReference type="PANTHER" id="PTHR44846">
    <property type="entry name" value="MANNOSYL-D-GLYCERATE TRANSPORT/METABOLISM SYSTEM REPRESSOR MNGR-RELATED"/>
    <property type="match status" value="1"/>
</dbReference>
<evidence type="ECO:0000313" key="6">
    <source>
        <dbReference type="Proteomes" id="UP000681075"/>
    </source>
</evidence>
<dbReference type="Pfam" id="PF07702">
    <property type="entry name" value="UTRA"/>
    <property type="match status" value="1"/>
</dbReference>
<dbReference type="InterPro" id="IPR036388">
    <property type="entry name" value="WH-like_DNA-bd_sf"/>
</dbReference>
<dbReference type="InterPro" id="IPR028978">
    <property type="entry name" value="Chorismate_lyase_/UTRA_dom_sf"/>
</dbReference>
<dbReference type="SUPFAM" id="SSF64288">
    <property type="entry name" value="Chorismate lyase-like"/>
    <property type="match status" value="1"/>
</dbReference>
<keyword evidence="1" id="KW-0805">Transcription regulation</keyword>
<dbReference type="PANTHER" id="PTHR44846:SF1">
    <property type="entry name" value="MANNOSYL-D-GLYCERATE TRANSPORT_METABOLISM SYSTEM REPRESSOR MNGR-RELATED"/>
    <property type="match status" value="1"/>
</dbReference>
<dbReference type="Proteomes" id="UP000681075">
    <property type="component" value="Unassembled WGS sequence"/>
</dbReference>
<evidence type="ECO:0000256" key="2">
    <source>
        <dbReference type="ARBA" id="ARBA00023125"/>
    </source>
</evidence>
<organism evidence="5 6">
    <name type="scientific">Roseiterribacter gracilis</name>
    <dbReference type="NCBI Taxonomy" id="2812848"/>
    <lineage>
        <taxon>Bacteria</taxon>
        <taxon>Pseudomonadati</taxon>
        <taxon>Pseudomonadota</taxon>
        <taxon>Alphaproteobacteria</taxon>
        <taxon>Rhodospirillales</taxon>
        <taxon>Roseiterribacteraceae</taxon>
        <taxon>Roseiterribacter</taxon>
    </lineage>
</organism>
<dbReference type="Pfam" id="PF00392">
    <property type="entry name" value="GntR"/>
    <property type="match status" value="1"/>
</dbReference>
<dbReference type="SMART" id="SM00345">
    <property type="entry name" value="HTH_GNTR"/>
    <property type="match status" value="1"/>
</dbReference>
<protein>
    <submittedName>
        <fullName evidence="5">Phosphonate metabolism transcriptional regulator PhnF</fullName>
    </submittedName>
</protein>
<evidence type="ECO:0000256" key="3">
    <source>
        <dbReference type="ARBA" id="ARBA00023163"/>
    </source>
</evidence>
<reference evidence="5" key="1">
    <citation type="submission" date="2021-02" db="EMBL/GenBank/DDBJ databases">
        <title>Genome sequence of Rhodospirillales sp. strain TMPK1 isolated from soil.</title>
        <authorList>
            <person name="Nakai R."/>
            <person name="Kusada H."/>
            <person name="Tamaki H."/>
        </authorList>
    </citation>
    <scope>NUCLEOTIDE SEQUENCE</scope>
    <source>
        <strain evidence="5">TMPK1</strain>
    </source>
</reference>
<dbReference type="InterPro" id="IPR050679">
    <property type="entry name" value="Bact_HTH_transcr_reg"/>
</dbReference>
<dbReference type="InterPro" id="IPR036390">
    <property type="entry name" value="WH_DNA-bd_sf"/>
</dbReference>
<dbReference type="NCBIfam" id="TIGR02325">
    <property type="entry name" value="C_P_lyase_phnF"/>
    <property type="match status" value="1"/>
</dbReference>
<feature type="domain" description="HTH gntR-type" evidence="4">
    <location>
        <begin position="11"/>
        <end position="79"/>
    </location>
</feature>
<dbReference type="RefSeq" id="WP_420240896.1">
    <property type="nucleotide sequence ID" value="NZ_BOPV01000001.1"/>
</dbReference>
<keyword evidence="3" id="KW-0804">Transcription</keyword>
<gene>
    <name evidence="5" type="ORF">TMPK1_02230</name>
</gene>
<dbReference type="EMBL" id="BOPV01000001">
    <property type="protein sequence ID" value="GIL37986.1"/>
    <property type="molecule type" value="Genomic_DNA"/>
</dbReference>
<evidence type="ECO:0000256" key="1">
    <source>
        <dbReference type="ARBA" id="ARBA00023015"/>
    </source>
</evidence>
<dbReference type="InterPro" id="IPR012702">
    <property type="entry name" value="CP_lyase_PhnF"/>
</dbReference>
<dbReference type="GO" id="GO:0045892">
    <property type="term" value="P:negative regulation of DNA-templated transcription"/>
    <property type="evidence" value="ECO:0007669"/>
    <property type="project" value="TreeGrafter"/>
</dbReference>
<dbReference type="InterPro" id="IPR000524">
    <property type="entry name" value="Tscrpt_reg_HTH_GntR"/>
</dbReference>
<dbReference type="GO" id="GO:0003677">
    <property type="term" value="F:DNA binding"/>
    <property type="evidence" value="ECO:0007669"/>
    <property type="project" value="UniProtKB-KW"/>
</dbReference>
<keyword evidence="2" id="KW-0238">DNA-binding</keyword>
<dbReference type="GO" id="GO:0003700">
    <property type="term" value="F:DNA-binding transcription factor activity"/>
    <property type="evidence" value="ECO:0007669"/>
    <property type="project" value="InterPro"/>
</dbReference>
<dbReference type="Gene3D" id="1.10.10.10">
    <property type="entry name" value="Winged helix-like DNA-binding domain superfamily/Winged helix DNA-binding domain"/>
    <property type="match status" value="1"/>
</dbReference>
<dbReference type="CDD" id="cd07377">
    <property type="entry name" value="WHTH_GntR"/>
    <property type="match status" value="1"/>
</dbReference>
<proteinExistence type="predicted"/>
<keyword evidence="6" id="KW-1185">Reference proteome</keyword>
<dbReference type="SUPFAM" id="SSF46785">
    <property type="entry name" value="Winged helix' DNA-binding domain"/>
    <property type="match status" value="1"/>
</dbReference>
<dbReference type="PRINTS" id="PR00035">
    <property type="entry name" value="HTHGNTR"/>
</dbReference>
<accession>A0A8S8XA14</accession>
<sequence length="244" mass="27138">MAKSESRTAPLARWRHIADELLRDLSGGKLSPGDKLPTEHELADRFRVNRHTIRRALAVLADGGFVRVEHGRGSFVAEHVLEYALGRRTRFSANVIAQGREPDRRVLGIETIEAPEATQRALKLKRGADVIRLRTAGFADGIPISMSVNMFPAPRFKRLPELVKDSLSITAALRDMGVEDYTRGWTKLLTRLPSDEEARMLHQPVTRPVLEVEALDIDAEGRPITHGTAIFAGDRVQLTVGEID</sequence>
<evidence type="ECO:0000313" key="5">
    <source>
        <dbReference type="EMBL" id="GIL37986.1"/>
    </source>
</evidence>
<dbReference type="InterPro" id="IPR011663">
    <property type="entry name" value="UTRA"/>
</dbReference>
<dbReference type="PROSITE" id="PS50949">
    <property type="entry name" value="HTH_GNTR"/>
    <property type="match status" value="1"/>
</dbReference>